<evidence type="ECO:0000313" key="3">
    <source>
        <dbReference type="RefSeq" id="XP_060028261.1"/>
    </source>
</evidence>
<reference evidence="3" key="1">
    <citation type="submission" date="2025-08" db="UniProtKB">
        <authorList>
            <consortium name="RefSeq"/>
        </authorList>
    </citation>
    <scope>IDENTIFICATION</scope>
</reference>
<feature type="compositionally biased region" description="Acidic residues" evidence="1">
    <location>
        <begin position="28"/>
        <end position="48"/>
    </location>
</feature>
<evidence type="ECO:0000313" key="2">
    <source>
        <dbReference type="Proteomes" id="UP001652624"/>
    </source>
</evidence>
<gene>
    <name evidence="3" type="primary">PERCC1</name>
</gene>
<keyword evidence="2" id="KW-1185">Reference proteome</keyword>
<proteinExistence type="predicted"/>
<evidence type="ECO:0000256" key="1">
    <source>
        <dbReference type="SAM" id="MobiDB-lite"/>
    </source>
</evidence>
<dbReference type="Proteomes" id="UP001652624">
    <property type="component" value="Chromosome 15"/>
</dbReference>
<dbReference type="InterPro" id="IPR053819">
    <property type="entry name" value="TEADIR3_omega_loop"/>
</dbReference>
<dbReference type="GeneID" id="132532967"/>
<name>A0ABM3VVA5_ERIEU</name>
<sequence length="252" mass="26622">MAAGVIRLLCDFRPPLSSLGPFLPSDPEPPDTSEEEEEAEEEEEDEEELQGRSPSPPSAGGVALGPSRPETPLQLLRFSEVISGDIQRYFGRKDRGQDADTCDADSSAWELACVDPGRHTQARASEDKASEPQGPSPGSSEGQVLGPRLCGVRAQSLGPLAELFDYGLQCCSGPGAASSRLTLEHKYGHITPMAQRKLPASFWREPAPSPLGLLHPGAPDFSDLLASWSSEAGPELPGGGSQAPEEAPLAEA</sequence>
<dbReference type="Pfam" id="PF15238">
    <property type="entry name" value="TEADIR3"/>
    <property type="match status" value="1"/>
</dbReference>
<organism evidence="2 3">
    <name type="scientific">Erinaceus europaeus</name>
    <name type="common">Western European hedgehog</name>
    <dbReference type="NCBI Taxonomy" id="9365"/>
    <lineage>
        <taxon>Eukaryota</taxon>
        <taxon>Metazoa</taxon>
        <taxon>Chordata</taxon>
        <taxon>Craniata</taxon>
        <taxon>Vertebrata</taxon>
        <taxon>Euteleostomi</taxon>
        <taxon>Mammalia</taxon>
        <taxon>Eutheria</taxon>
        <taxon>Laurasiatheria</taxon>
        <taxon>Eulipotyphla</taxon>
        <taxon>Erinaceidae</taxon>
        <taxon>Erinaceinae</taxon>
        <taxon>Erinaceus</taxon>
    </lineage>
</organism>
<dbReference type="RefSeq" id="XP_060028261.1">
    <property type="nucleotide sequence ID" value="XM_060172278.1"/>
</dbReference>
<accession>A0ABM3VVA5</accession>
<feature type="compositionally biased region" description="Low complexity" evidence="1">
    <location>
        <begin position="131"/>
        <end position="143"/>
    </location>
</feature>
<feature type="region of interest" description="Disordered" evidence="1">
    <location>
        <begin position="224"/>
        <end position="252"/>
    </location>
</feature>
<feature type="region of interest" description="Disordered" evidence="1">
    <location>
        <begin position="13"/>
        <end position="76"/>
    </location>
</feature>
<feature type="compositionally biased region" description="Low complexity" evidence="1">
    <location>
        <begin position="14"/>
        <end position="25"/>
    </location>
</feature>
<protein>
    <submittedName>
        <fullName evidence="3">Protein PERCC1</fullName>
    </submittedName>
</protein>
<feature type="region of interest" description="Disordered" evidence="1">
    <location>
        <begin position="117"/>
        <end position="145"/>
    </location>
</feature>